<gene>
    <name evidence="3" type="ORF">CER18_06835</name>
</gene>
<keyword evidence="2" id="KW-1277">Toxin-antitoxin system</keyword>
<comment type="similarity">
    <text evidence="1">Belongs to the RelE toxin family.</text>
</comment>
<proteinExistence type="inferred from homology"/>
<dbReference type="InterPro" id="IPR035093">
    <property type="entry name" value="RelE/ParE_toxin_dom_sf"/>
</dbReference>
<evidence type="ECO:0000256" key="1">
    <source>
        <dbReference type="ARBA" id="ARBA00006226"/>
    </source>
</evidence>
<dbReference type="OrthoDB" id="595470at2"/>
<dbReference type="Proteomes" id="UP000229839">
    <property type="component" value="Unassembled WGS sequence"/>
</dbReference>
<dbReference type="RefSeq" id="WP_100129301.1">
    <property type="nucleotide sequence ID" value="NZ_CADDYI010000010.1"/>
</dbReference>
<protein>
    <submittedName>
        <fullName evidence="3">Plasmid stabilization protein ParE</fullName>
    </submittedName>
</protein>
<name>A0A2M6UQK6_9HYPH</name>
<dbReference type="STRING" id="85701.BM1374166_01856"/>
<comment type="caution">
    <text evidence="3">The sequence shown here is derived from an EMBL/GenBank/DDBJ whole genome shotgun (WGS) entry which is preliminary data.</text>
</comment>
<evidence type="ECO:0000256" key="2">
    <source>
        <dbReference type="ARBA" id="ARBA00022649"/>
    </source>
</evidence>
<dbReference type="PANTHER" id="PTHR33755">
    <property type="entry name" value="TOXIN PARE1-RELATED"/>
    <property type="match status" value="1"/>
</dbReference>
<dbReference type="EMBL" id="NJGE01000016">
    <property type="protein sequence ID" value="PIT68463.1"/>
    <property type="molecule type" value="Genomic_DNA"/>
</dbReference>
<accession>A0A2M6UQK6</accession>
<dbReference type="AlphaFoldDB" id="A0A2M6UQK6"/>
<dbReference type="Gene3D" id="3.30.2310.20">
    <property type="entry name" value="RelE-like"/>
    <property type="match status" value="1"/>
</dbReference>
<dbReference type="InterPro" id="IPR007712">
    <property type="entry name" value="RelE/ParE_toxin"/>
</dbReference>
<dbReference type="InterPro" id="IPR051803">
    <property type="entry name" value="TA_system_RelE-like_toxin"/>
</dbReference>
<dbReference type="Pfam" id="PF05016">
    <property type="entry name" value="ParE_toxin"/>
    <property type="match status" value="1"/>
</dbReference>
<reference evidence="3 4" key="1">
    <citation type="submission" date="2017-06" db="EMBL/GenBank/DDBJ databases">
        <title>Draft genome of Bartonella tribocorum strain L103, isolated from a rodent in Laos.</title>
        <authorList>
            <person name="Hadjadj L."/>
            <person name="Jiyipong T."/>
            <person name="Morand S."/>
            <person name="Diene S.M."/>
            <person name="Rolain J.-M."/>
        </authorList>
    </citation>
    <scope>NUCLEOTIDE SEQUENCE [LARGE SCALE GENOMIC DNA]</scope>
    <source>
        <strain evidence="3 4">L103</strain>
    </source>
</reference>
<evidence type="ECO:0000313" key="3">
    <source>
        <dbReference type="EMBL" id="PIT68463.1"/>
    </source>
</evidence>
<organism evidence="3 4">
    <name type="scientific">Bartonella tribocorum</name>
    <dbReference type="NCBI Taxonomy" id="85701"/>
    <lineage>
        <taxon>Bacteria</taxon>
        <taxon>Pseudomonadati</taxon>
        <taxon>Pseudomonadota</taxon>
        <taxon>Alphaproteobacteria</taxon>
        <taxon>Hyphomicrobiales</taxon>
        <taxon>Bartonellaceae</taxon>
        <taxon>Bartonella</taxon>
    </lineage>
</organism>
<evidence type="ECO:0000313" key="4">
    <source>
        <dbReference type="Proteomes" id="UP000229839"/>
    </source>
</evidence>
<sequence length="95" mass="10985">MLPIIWLACARDDLNKILTYIAYESPPAARRMKKLLEDSVLPLAEHPYLYRQSEKVPGLREVLAHPNYLILCRVTKTQIEITSVVHARRKFPIST</sequence>